<evidence type="ECO:0000313" key="4">
    <source>
        <dbReference type="EMBL" id="SFE99056.1"/>
    </source>
</evidence>
<evidence type="ECO:0000256" key="2">
    <source>
        <dbReference type="SAM" id="SignalP"/>
    </source>
</evidence>
<dbReference type="CDD" id="cd02619">
    <property type="entry name" value="Peptidase_C1"/>
    <property type="match status" value="1"/>
</dbReference>
<feature type="signal peptide" evidence="2">
    <location>
        <begin position="1"/>
        <end position="25"/>
    </location>
</feature>
<dbReference type="SUPFAM" id="SSF54001">
    <property type="entry name" value="Cysteine proteinases"/>
    <property type="match status" value="1"/>
</dbReference>
<organism evidence="4 5">
    <name type="scientific">Thermoflexibacter ruber</name>
    <dbReference type="NCBI Taxonomy" id="1003"/>
    <lineage>
        <taxon>Bacteria</taxon>
        <taxon>Pseudomonadati</taxon>
        <taxon>Bacteroidota</taxon>
        <taxon>Cytophagia</taxon>
        <taxon>Cytophagales</taxon>
        <taxon>Thermoflexibacteraceae</taxon>
        <taxon>Thermoflexibacter</taxon>
    </lineage>
</organism>
<gene>
    <name evidence="4" type="ORF">SAMN04488541_101229</name>
</gene>
<dbReference type="InterPro" id="IPR000668">
    <property type="entry name" value="Peptidase_C1A_C"/>
</dbReference>
<evidence type="ECO:0000256" key="1">
    <source>
        <dbReference type="ARBA" id="ARBA00008455"/>
    </source>
</evidence>
<dbReference type="SMART" id="SM00645">
    <property type="entry name" value="Pept_C1"/>
    <property type="match status" value="1"/>
</dbReference>
<reference evidence="4 5" key="1">
    <citation type="submission" date="2016-10" db="EMBL/GenBank/DDBJ databases">
        <authorList>
            <person name="de Groot N.N."/>
        </authorList>
    </citation>
    <scope>NUCLEOTIDE SEQUENCE [LARGE SCALE GENOMIC DNA]</scope>
    <source>
        <strain>GEY</strain>
        <strain evidence="5">DSM 9560</strain>
    </source>
</reference>
<dbReference type="GO" id="GO:0006508">
    <property type="term" value="P:proteolysis"/>
    <property type="evidence" value="ECO:0007669"/>
    <property type="project" value="InterPro"/>
</dbReference>
<proteinExistence type="inferred from homology"/>
<evidence type="ECO:0000313" key="5">
    <source>
        <dbReference type="Proteomes" id="UP000199513"/>
    </source>
</evidence>
<keyword evidence="5" id="KW-1185">Reference proteome</keyword>
<keyword evidence="2" id="KW-0732">Signal</keyword>
<dbReference type="PANTHER" id="PTHR12411">
    <property type="entry name" value="CYSTEINE PROTEASE FAMILY C1-RELATED"/>
    <property type="match status" value="1"/>
</dbReference>
<sequence length="473" mass="53628">MSKYKIIFICTVILFSCQYSFFCFAQTLQYKTGCLFDTSKYGEVPLKAALLTREYKVLPPRNSLKKYCPMPRNQGDYGTCTAWAVAYSARTIIEAKQNNFISPQQVNQQAFSPFFTYAMAKFNFDKECTYGTFIADALENMKNNGAVKYNDFKSACPTSIPSYLVSKAQNFKIKSYLKLFNNYDNQQNRWLKVNAVKKSLSEDKPVIIGMKCPISFQTAKNCWIPKENPSGEHYGHAMTVIGYDDAKFGGAFEIMNSWGTTWGNQGFIWIRYQDFANFVQEAYEMIELPSKNPPPATALSADLSGKLKIVTASGEEIKTTWNGKCYEIERPIAAGTRFRLYFSNNEPAYVYVFASDNQNHISQLFPHQVGVSPALTSKKSELAIPDEEHYLAVDEGKGKDYLCIIYSKEMLDVQSFKNNLENSTGYFTDKVQHILSSKLVAKQDIKYKTNEIAFSAISKGKETVLLTVEISHQ</sequence>
<accession>A0A1I2F339</accession>
<dbReference type="Pfam" id="PF00112">
    <property type="entry name" value="Peptidase_C1"/>
    <property type="match status" value="1"/>
</dbReference>
<dbReference type="STRING" id="1003.SAMN04488541_101229"/>
<feature type="domain" description="Peptidase C1A papain C-terminal" evidence="3">
    <location>
        <begin position="58"/>
        <end position="283"/>
    </location>
</feature>
<dbReference type="Pfam" id="PF14326">
    <property type="entry name" value="DUF4384"/>
    <property type="match status" value="1"/>
</dbReference>
<dbReference type="InterPro" id="IPR025493">
    <property type="entry name" value="DUF4384"/>
</dbReference>
<name>A0A1I2F339_9BACT</name>
<dbReference type="PROSITE" id="PS51257">
    <property type="entry name" value="PROKAR_LIPOPROTEIN"/>
    <property type="match status" value="1"/>
</dbReference>
<dbReference type="EMBL" id="FONY01000012">
    <property type="protein sequence ID" value="SFE99056.1"/>
    <property type="molecule type" value="Genomic_DNA"/>
</dbReference>
<dbReference type="Proteomes" id="UP000199513">
    <property type="component" value="Unassembled WGS sequence"/>
</dbReference>
<dbReference type="AlphaFoldDB" id="A0A1I2F339"/>
<dbReference type="RefSeq" id="WP_091543691.1">
    <property type="nucleotide sequence ID" value="NZ_FONY01000012.1"/>
</dbReference>
<evidence type="ECO:0000259" key="3">
    <source>
        <dbReference type="SMART" id="SM00645"/>
    </source>
</evidence>
<dbReference type="InterPro" id="IPR038765">
    <property type="entry name" value="Papain-like_cys_pep_sf"/>
</dbReference>
<dbReference type="Gene3D" id="3.90.70.10">
    <property type="entry name" value="Cysteine proteinases"/>
    <property type="match status" value="1"/>
</dbReference>
<dbReference type="OrthoDB" id="3648721at2"/>
<dbReference type="InterPro" id="IPR013128">
    <property type="entry name" value="Peptidase_C1A"/>
</dbReference>
<comment type="similarity">
    <text evidence="1">Belongs to the peptidase C1 family.</text>
</comment>
<dbReference type="GO" id="GO:0008234">
    <property type="term" value="F:cysteine-type peptidase activity"/>
    <property type="evidence" value="ECO:0007669"/>
    <property type="project" value="InterPro"/>
</dbReference>
<feature type="chain" id="PRO_5011555020" description="Peptidase C1A papain C-terminal domain-containing protein" evidence="2">
    <location>
        <begin position="26"/>
        <end position="473"/>
    </location>
</feature>
<protein>
    <recommendedName>
        <fullName evidence="3">Peptidase C1A papain C-terminal domain-containing protein</fullName>
    </recommendedName>
</protein>